<dbReference type="SUPFAM" id="SSF51004">
    <property type="entry name" value="C-terminal (heme d1) domain of cytochrome cd1-nitrite reductase"/>
    <property type="match status" value="1"/>
</dbReference>
<organism evidence="2 3">
    <name type="scientific">Subtercola boreus</name>
    <dbReference type="NCBI Taxonomy" id="120213"/>
    <lineage>
        <taxon>Bacteria</taxon>
        <taxon>Bacillati</taxon>
        <taxon>Actinomycetota</taxon>
        <taxon>Actinomycetes</taxon>
        <taxon>Micrococcales</taxon>
        <taxon>Microbacteriaceae</taxon>
        <taxon>Subtercola</taxon>
    </lineage>
</organism>
<dbReference type="Pfam" id="PF10282">
    <property type="entry name" value="Lactonase"/>
    <property type="match status" value="1"/>
</dbReference>
<sequence length="450" mass="46097">MKLKVASLITLTVLLTVCSVTSAEAAPTFLVKTVIPHGVAGIGDSPAAVAFDSNHDQAYIANETDNSVSVVNTRTNTVIKTITYDRTSIGRGPSGIAADPVHGQMFVSNYIDGTVSVIDTSTNAVSAVIANGPTSIGDYPKGVALDPSQNKAYVVNSGSRSISVIDTRTRSVSRVVDTGTASDGTPRSVVIDEMRHQAYIVLQDGSGGDEVAVVDTTTDVITKVISSGIGKGASGIAADAGHHEVLVTNYADRTLSVIDTTTDSVRSVVPLGSEAGPGAVAVDASDHYAFVSNEISSSVTVLDLTSGSVLAVIPRGKDGIGFIPGAIAVDDENHQVFVCNLGDGTVSVVSRVRVSPKITSGAAPNGVTGAPYSFDVQATGEPTPSYTIVPWSSLPEGLALDTSSGAIRGVPTKPGSYRIIVQATNGVAPSDFVTYPITILPGVRPSGPLF</sequence>
<dbReference type="NCBIfam" id="TIGR02276">
    <property type="entry name" value="beta_rpt_yvtn"/>
    <property type="match status" value="2"/>
</dbReference>
<comment type="caution">
    <text evidence="2">The sequence shown here is derived from an EMBL/GenBank/DDBJ whole genome shotgun (WGS) entry which is preliminary data.</text>
</comment>
<dbReference type="InterPro" id="IPR015943">
    <property type="entry name" value="WD40/YVTN_repeat-like_dom_sf"/>
</dbReference>
<evidence type="ECO:0000313" key="2">
    <source>
        <dbReference type="EMBL" id="RFA24896.1"/>
    </source>
</evidence>
<dbReference type="OrthoDB" id="2082707at2"/>
<dbReference type="GO" id="GO:0005509">
    <property type="term" value="F:calcium ion binding"/>
    <property type="evidence" value="ECO:0007669"/>
    <property type="project" value="InterPro"/>
</dbReference>
<proteinExistence type="predicted"/>
<reference evidence="2 3" key="1">
    <citation type="submission" date="2017-04" db="EMBL/GenBank/DDBJ databases">
        <title>Comparative genome analysis of Subtercola boreus.</title>
        <authorList>
            <person name="Cho Y.-J."/>
            <person name="Cho A."/>
            <person name="Kim O.-S."/>
            <person name="Lee J.-I."/>
        </authorList>
    </citation>
    <scope>NUCLEOTIDE SEQUENCE [LARGE SCALE GENOMIC DNA]</scope>
    <source>
        <strain evidence="2 3">P28004</strain>
    </source>
</reference>
<dbReference type="PANTHER" id="PTHR47197:SF3">
    <property type="entry name" value="DIHYDRO-HEME D1 DEHYDROGENASE"/>
    <property type="match status" value="1"/>
</dbReference>
<dbReference type="PANTHER" id="PTHR47197">
    <property type="entry name" value="PROTEIN NIRF"/>
    <property type="match status" value="1"/>
</dbReference>
<dbReference type="InterPro" id="IPR051200">
    <property type="entry name" value="Host-pathogen_enzymatic-act"/>
</dbReference>
<dbReference type="InterPro" id="IPR011964">
    <property type="entry name" value="YVTN_b-propeller_repeat"/>
</dbReference>
<dbReference type="InterPro" id="IPR015919">
    <property type="entry name" value="Cadherin-like_sf"/>
</dbReference>
<dbReference type="AlphaFoldDB" id="A0A3E0W6G1"/>
<feature type="signal peptide" evidence="1">
    <location>
        <begin position="1"/>
        <end position="25"/>
    </location>
</feature>
<gene>
    <name evidence="2" type="ORF">B7R25_15135</name>
</gene>
<dbReference type="GO" id="GO:0005975">
    <property type="term" value="P:carbohydrate metabolic process"/>
    <property type="evidence" value="ECO:0007669"/>
    <property type="project" value="UniProtKB-ARBA"/>
</dbReference>
<evidence type="ECO:0000256" key="1">
    <source>
        <dbReference type="SAM" id="SignalP"/>
    </source>
</evidence>
<dbReference type="SUPFAM" id="SSF49313">
    <property type="entry name" value="Cadherin-like"/>
    <property type="match status" value="1"/>
</dbReference>
<dbReference type="Proteomes" id="UP000257080">
    <property type="component" value="Unassembled WGS sequence"/>
</dbReference>
<accession>A0A3E0W6G1</accession>
<dbReference type="Gene3D" id="2.60.40.10">
    <property type="entry name" value="Immunoglobulins"/>
    <property type="match status" value="1"/>
</dbReference>
<name>A0A3E0W6G1_9MICO</name>
<evidence type="ECO:0000313" key="3">
    <source>
        <dbReference type="Proteomes" id="UP000257080"/>
    </source>
</evidence>
<dbReference type="GO" id="GO:0016020">
    <property type="term" value="C:membrane"/>
    <property type="evidence" value="ECO:0007669"/>
    <property type="project" value="InterPro"/>
</dbReference>
<dbReference type="RefSeq" id="WP_116419798.1">
    <property type="nucleotide sequence ID" value="NZ_NBXC01000030.1"/>
</dbReference>
<dbReference type="InterPro" id="IPR013783">
    <property type="entry name" value="Ig-like_fold"/>
</dbReference>
<dbReference type="InterPro" id="IPR019405">
    <property type="entry name" value="Lactonase_7-beta_prop"/>
</dbReference>
<dbReference type="InterPro" id="IPR011048">
    <property type="entry name" value="Haem_d1_sf"/>
</dbReference>
<dbReference type="Gene3D" id="2.130.10.10">
    <property type="entry name" value="YVTN repeat-like/Quinoprotein amine dehydrogenase"/>
    <property type="match status" value="2"/>
</dbReference>
<keyword evidence="1" id="KW-0732">Signal</keyword>
<protein>
    <submittedName>
        <fullName evidence="2">Uncharacterized protein</fullName>
    </submittedName>
</protein>
<dbReference type="EMBL" id="NBXE01000035">
    <property type="protein sequence ID" value="RFA24896.1"/>
    <property type="molecule type" value="Genomic_DNA"/>
</dbReference>
<dbReference type="Pfam" id="PF05345">
    <property type="entry name" value="He_PIG"/>
    <property type="match status" value="1"/>
</dbReference>
<feature type="chain" id="PRO_5017814404" evidence="1">
    <location>
        <begin position="26"/>
        <end position="450"/>
    </location>
</feature>